<reference evidence="8 9" key="1">
    <citation type="submission" date="2021-03" db="EMBL/GenBank/DDBJ databases">
        <title>Genomic Encyclopedia of Type Strains, Phase IV (KMG-IV): sequencing the most valuable type-strain genomes for metagenomic binning, comparative biology and taxonomic classification.</title>
        <authorList>
            <person name="Goeker M."/>
        </authorList>
    </citation>
    <scope>NUCLEOTIDE SEQUENCE [LARGE SCALE GENOMIC DNA]</scope>
    <source>
        <strain evidence="8 9">DSM 28783</strain>
    </source>
</reference>
<dbReference type="GO" id="GO:0008899">
    <property type="term" value="F:homoserine O-succinyltransferase activity"/>
    <property type="evidence" value="ECO:0007669"/>
    <property type="project" value="UniProtKB-EC"/>
</dbReference>
<dbReference type="NCBIfam" id="TIGR01001">
    <property type="entry name" value="metA"/>
    <property type="match status" value="1"/>
</dbReference>
<sequence length="305" mass="35430">MPINIPNDLPASKTLKAENIFIMNQKRAVKQDIRPLNIIILNLMPVKTVTETQLLRLLSNSPIQVDIDLIYPKSHMSKNTSEEYLFKYYETFDKIKHRKFDGMIITGAPVETLPFEDVDYWDELTEIMDWSSKNVYSTLHICWGAQAGLYHHFGIPKYKLSKKMFGVFHHTINTKNTNLLRGFDDVFFAPHSRHTGVEKKDIEKIPELEILSESKEAGVYITATKGGRKIFVTGHPEYDTLTLKSEYDRDISANLPIDIPKHYFPDNDPGKMPIANWKSHANLLFQNWLNYYVYQETPYDLNNLK</sequence>
<dbReference type="EC" id="2.3.1.31" evidence="7"/>
<feature type="active site" description="Acyl-thioester intermediate" evidence="7">
    <location>
        <position position="142"/>
    </location>
</feature>
<protein>
    <recommendedName>
        <fullName evidence="7">Homoserine O-acetyltransferase</fullName>
        <shortName evidence="7">HAT</shortName>
        <ecNumber evidence="7">2.3.1.31</ecNumber>
    </recommendedName>
    <alternativeName>
        <fullName evidence="7">Homoserine transacetylase</fullName>
        <shortName evidence="7">HTA</shortName>
    </alternativeName>
</protein>
<evidence type="ECO:0000313" key="8">
    <source>
        <dbReference type="EMBL" id="MBP2034155.1"/>
    </source>
</evidence>
<gene>
    <name evidence="7" type="primary">metAA</name>
    <name evidence="8" type="ORF">J2Z42_002887</name>
</gene>
<dbReference type="EMBL" id="JAGGLM010000035">
    <property type="protein sequence ID" value="MBP2034155.1"/>
    <property type="molecule type" value="Genomic_DNA"/>
</dbReference>
<feature type="active site" evidence="7">
    <location>
        <position position="237"/>
    </location>
</feature>
<keyword evidence="5 7" id="KW-0012">Acyltransferase</keyword>
<feature type="site" description="Important for acyl-CoA specificity" evidence="7">
    <location>
        <position position="111"/>
    </location>
</feature>
<dbReference type="SUPFAM" id="SSF52317">
    <property type="entry name" value="Class I glutamine amidotransferase-like"/>
    <property type="match status" value="1"/>
</dbReference>
<comment type="caution">
    <text evidence="7">Lacks conserved residue(s) required for the propagation of feature annotation.</text>
</comment>
<evidence type="ECO:0000256" key="4">
    <source>
        <dbReference type="ARBA" id="ARBA00023167"/>
    </source>
</evidence>
<evidence type="ECO:0000256" key="7">
    <source>
        <dbReference type="HAMAP-Rule" id="MF_00295"/>
    </source>
</evidence>
<comment type="pathway">
    <text evidence="7">Amino-acid biosynthesis; L-methionine biosynthesis via de novo pathway; O-acetyl-L-homoserine from L-homoserine: step 1/1.</text>
</comment>
<feature type="site" description="Important for substrate specificity" evidence="7">
    <location>
        <position position="192"/>
    </location>
</feature>
<dbReference type="PANTHER" id="PTHR20919:SF0">
    <property type="entry name" value="HOMOSERINE O-SUCCINYLTRANSFERASE"/>
    <property type="match status" value="1"/>
</dbReference>
<evidence type="ECO:0000256" key="3">
    <source>
        <dbReference type="ARBA" id="ARBA00022679"/>
    </source>
</evidence>
<keyword evidence="4 7" id="KW-0486">Methionine biosynthesis</keyword>
<feature type="binding site" evidence="7">
    <location>
        <position position="192"/>
    </location>
    <ligand>
        <name>substrate</name>
    </ligand>
</feature>
<dbReference type="Gene3D" id="3.40.50.880">
    <property type="match status" value="1"/>
</dbReference>
<feature type="binding site" evidence="7">
    <location>
        <position position="249"/>
    </location>
    <ligand>
        <name>substrate</name>
    </ligand>
</feature>
<comment type="catalytic activity">
    <reaction evidence="6 7">
        <text>L-homoserine + acetyl-CoA = O-acetyl-L-homoserine + CoA</text>
        <dbReference type="Rhea" id="RHEA:13701"/>
        <dbReference type="ChEBI" id="CHEBI:57287"/>
        <dbReference type="ChEBI" id="CHEBI:57288"/>
        <dbReference type="ChEBI" id="CHEBI:57476"/>
        <dbReference type="ChEBI" id="CHEBI:57716"/>
        <dbReference type="EC" id="2.3.1.31"/>
    </reaction>
</comment>
<evidence type="ECO:0000256" key="2">
    <source>
        <dbReference type="ARBA" id="ARBA00022605"/>
    </source>
</evidence>
<dbReference type="RefSeq" id="WP_209703387.1">
    <property type="nucleotide sequence ID" value="NZ_JAGGLM010000035.1"/>
</dbReference>
<dbReference type="Pfam" id="PF04204">
    <property type="entry name" value="HTS"/>
    <property type="match status" value="1"/>
</dbReference>
<dbReference type="CDD" id="cd03131">
    <property type="entry name" value="GATase1_HTS"/>
    <property type="match status" value="1"/>
</dbReference>
<keyword evidence="9" id="KW-1185">Reference proteome</keyword>
<dbReference type="PIRSF" id="PIRSF000450">
    <property type="entry name" value="H_ser_succinyltr"/>
    <property type="match status" value="1"/>
</dbReference>
<dbReference type="HAMAP" id="MF_00295">
    <property type="entry name" value="MetA_acyltransf"/>
    <property type="match status" value="1"/>
</dbReference>
<evidence type="ECO:0000256" key="6">
    <source>
        <dbReference type="ARBA" id="ARBA00049043"/>
    </source>
</evidence>
<comment type="caution">
    <text evidence="8">The sequence shown here is derived from an EMBL/GenBank/DDBJ whole genome shotgun (WGS) entry which is preliminary data.</text>
</comment>
<evidence type="ECO:0000256" key="1">
    <source>
        <dbReference type="ARBA" id="ARBA00022490"/>
    </source>
</evidence>
<dbReference type="InterPro" id="IPR005697">
    <property type="entry name" value="HST_MetA"/>
</dbReference>
<comment type="function">
    <text evidence="7">Transfers an acetyl group from acetyl-CoA to L-homoserine, forming acetyl-L-homoserine.</text>
</comment>
<organism evidence="8 9">
    <name type="scientific">Clostridium algifaecis</name>
    <dbReference type="NCBI Taxonomy" id="1472040"/>
    <lineage>
        <taxon>Bacteria</taxon>
        <taxon>Bacillati</taxon>
        <taxon>Bacillota</taxon>
        <taxon>Clostridia</taxon>
        <taxon>Eubacteriales</taxon>
        <taxon>Clostridiaceae</taxon>
        <taxon>Clostridium</taxon>
    </lineage>
</organism>
<evidence type="ECO:0000313" key="9">
    <source>
        <dbReference type="Proteomes" id="UP001519307"/>
    </source>
</evidence>
<dbReference type="InterPro" id="IPR029062">
    <property type="entry name" value="Class_I_gatase-like"/>
</dbReference>
<dbReference type="Proteomes" id="UP001519307">
    <property type="component" value="Unassembled WGS sequence"/>
</dbReference>
<name>A0ABS4KVU7_9CLOT</name>
<feature type="binding site" evidence="7">
    <location>
        <position position="163"/>
    </location>
    <ligand>
        <name>substrate</name>
    </ligand>
</feature>
<keyword evidence="2 7" id="KW-0028">Amino-acid biosynthesis</keyword>
<accession>A0ABS4KVU7</accession>
<feature type="active site" description="Proton acceptor" evidence="7">
    <location>
        <position position="235"/>
    </location>
</feature>
<evidence type="ECO:0000256" key="5">
    <source>
        <dbReference type="ARBA" id="ARBA00023315"/>
    </source>
</evidence>
<comment type="similarity">
    <text evidence="7">Belongs to the MetA family.</text>
</comment>
<comment type="subcellular location">
    <subcellularLocation>
        <location evidence="7">Cytoplasm</location>
    </subcellularLocation>
</comment>
<dbReference type="InterPro" id="IPR033752">
    <property type="entry name" value="MetA_family"/>
</dbReference>
<proteinExistence type="inferred from homology"/>
<keyword evidence="1 7" id="KW-0963">Cytoplasm</keyword>
<dbReference type="PANTHER" id="PTHR20919">
    <property type="entry name" value="HOMOSERINE O-SUCCINYLTRANSFERASE"/>
    <property type="match status" value="1"/>
</dbReference>
<keyword evidence="3 7" id="KW-0808">Transferase</keyword>